<accession>A0ABN9QIY2</accession>
<evidence type="ECO:0000313" key="2">
    <source>
        <dbReference type="EMBL" id="CAK0806002.1"/>
    </source>
</evidence>
<dbReference type="EMBL" id="CAUYUJ010003607">
    <property type="protein sequence ID" value="CAK0806002.1"/>
    <property type="molecule type" value="Genomic_DNA"/>
</dbReference>
<sequence>MNNKRAFGQLVPARGTREQKHRGVPRDGRAQEVQARSRAVSECPAPPHPFAIRICVSMPAHSGVAEPRCEYCWCCCGCADALPRALATPTYPIAPPCFCPIVLVHPSLAVLMPQVLWLLAEEIQEIINDRWKYMEEWFWNLLD</sequence>
<evidence type="ECO:0000313" key="3">
    <source>
        <dbReference type="Proteomes" id="UP001189429"/>
    </source>
</evidence>
<keyword evidence="3" id="KW-1185">Reference proteome</keyword>
<feature type="region of interest" description="Disordered" evidence="1">
    <location>
        <begin position="1"/>
        <end position="30"/>
    </location>
</feature>
<name>A0ABN9QIY2_9DINO</name>
<feature type="non-terminal residue" evidence="2">
    <location>
        <position position="143"/>
    </location>
</feature>
<gene>
    <name evidence="2" type="ORF">PCOR1329_LOCUS12377</name>
</gene>
<comment type="caution">
    <text evidence="2">The sequence shown here is derived from an EMBL/GenBank/DDBJ whole genome shotgun (WGS) entry which is preliminary data.</text>
</comment>
<reference evidence="2" key="1">
    <citation type="submission" date="2023-10" db="EMBL/GenBank/DDBJ databases">
        <authorList>
            <person name="Chen Y."/>
            <person name="Shah S."/>
            <person name="Dougan E. K."/>
            <person name="Thang M."/>
            <person name="Chan C."/>
        </authorList>
    </citation>
    <scope>NUCLEOTIDE SEQUENCE [LARGE SCALE GENOMIC DNA]</scope>
</reference>
<proteinExistence type="predicted"/>
<protein>
    <submittedName>
        <fullName evidence="2">Uncharacterized protein</fullName>
    </submittedName>
</protein>
<organism evidence="2 3">
    <name type="scientific">Prorocentrum cordatum</name>
    <dbReference type="NCBI Taxonomy" id="2364126"/>
    <lineage>
        <taxon>Eukaryota</taxon>
        <taxon>Sar</taxon>
        <taxon>Alveolata</taxon>
        <taxon>Dinophyceae</taxon>
        <taxon>Prorocentrales</taxon>
        <taxon>Prorocentraceae</taxon>
        <taxon>Prorocentrum</taxon>
    </lineage>
</organism>
<dbReference type="Proteomes" id="UP001189429">
    <property type="component" value="Unassembled WGS sequence"/>
</dbReference>
<evidence type="ECO:0000256" key="1">
    <source>
        <dbReference type="SAM" id="MobiDB-lite"/>
    </source>
</evidence>